<dbReference type="PROSITE" id="PS51257">
    <property type="entry name" value="PROKAR_LIPOPROTEIN"/>
    <property type="match status" value="1"/>
</dbReference>
<dbReference type="InterPro" id="IPR029068">
    <property type="entry name" value="Glyas_Bleomycin-R_OHBP_Dase"/>
</dbReference>
<gene>
    <name evidence="1" type="ORF">METZ01_LOCUS230006</name>
</gene>
<feature type="non-terminal residue" evidence="1">
    <location>
        <position position="75"/>
    </location>
</feature>
<accession>A0A382GQH8</accession>
<proteinExistence type="predicted"/>
<dbReference type="EMBL" id="UINC01056749">
    <property type="protein sequence ID" value="SVB77152.1"/>
    <property type="molecule type" value="Genomic_DNA"/>
</dbReference>
<name>A0A382GQH8_9ZZZZ</name>
<organism evidence="1">
    <name type="scientific">marine metagenome</name>
    <dbReference type="NCBI Taxonomy" id="408172"/>
    <lineage>
        <taxon>unclassified sequences</taxon>
        <taxon>metagenomes</taxon>
        <taxon>ecological metagenomes</taxon>
    </lineage>
</organism>
<dbReference type="SUPFAM" id="SSF54593">
    <property type="entry name" value="Glyoxalase/Bleomycin resistance protein/Dihydroxybiphenyl dioxygenase"/>
    <property type="match status" value="1"/>
</dbReference>
<evidence type="ECO:0008006" key="2">
    <source>
        <dbReference type="Google" id="ProtNLM"/>
    </source>
</evidence>
<evidence type="ECO:0000313" key="1">
    <source>
        <dbReference type="EMBL" id="SVB77152.1"/>
    </source>
</evidence>
<protein>
    <recommendedName>
        <fullName evidence="2">VOC domain-containing protein</fullName>
    </recommendedName>
</protein>
<reference evidence="1" key="1">
    <citation type="submission" date="2018-05" db="EMBL/GenBank/DDBJ databases">
        <authorList>
            <person name="Lanie J.A."/>
            <person name="Ng W.-L."/>
            <person name="Kazmierczak K.M."/>
            <person name="Andrzejewski T.M."/>
            <person name="Davidsen T.M."/>
            <person name="Wayne K.J."/>
            <person name="Tettelin H."/>
            <person name="Glass J.I."/>
            <person name="Rusch D."/>
            <person name="Podicherti R."/>
            <person name="Tsui H.-C.T."/>
            <person name="Winkler M.E."/>
        </authorList>
    </citation>
    <scope>NUCLEOTIDE SEQUENCE</scope>
</reference>
<dbReference type="AlphaFoldDB" id="A0A382GQH8"/>
<sequence length="75" mass="8072">MKKTLLIALALVVVGCGNESNDRLDEKTPLNIVGSNAFWYYNDLDAATDFYTGTLGLKIAADYGYAKILHVAGSS</sequence>